<sequence length="70" mass="7799">MTIKISASVVLNRKLASSPILCKMQQWPNAGMVWCQKTSIQGVRIHSNLNHMTAAQSFKIAAILVSWDMN</sequence>
<evidence type="ECO:0000313" key="2">
    <source>
        <dbReference type="Proteomes" id="UP000006729"/>
    </source>
</evidence>
<dbReference type="AlphaFoldDB" id="A0A2K2ADW5"/>
<gene>
    <name evidence="1" type="ORF">POPTR_005G090200</name>
</gene>
<reference evidence="1 2" key="1">
    <citation type="journal article" date="2006" name="Science">
        <title>The genome of black cottonwood, Populus trichocarpa (Torr. &amp; Gray).</title>
        <authorList>
            <person name="Tuskan G.A."/>
            <person name="Difazio S."/>
            <person name="Jansson S."/>
            <person name="Bohlmann J."/>
            <person name="Grigoriev I."/>
            <person name="Hellsten U."/>
            <person name="Putnam N."/>
            <person name="Ralph S."/>
            <person name="Rombauts S."/>
            <person name="Salamov A."/>
            <person name="Schein J."/>
            <person name="Sterck L."/>
            <person name="Aerts A."/>
            <person name="Bhalerao R.R."/>
            <person name="Bhalerao R.P."/>
            <person name="Blaudez D."/>
            <person name="Boerjan W."/>
            <person name="Brun A."/>
            <person name="Brunner A."/>
            <person name="Busov V."/>
            <person name="Campbell M."/>
            <person name="Carlson J."/>
            <person name="Chalot M."/>
            <person name="Chapman J."/>
            <person name="Chen G.L."/>
            <person name="Cooper D."/>
            <person name="Coutinho P.M."/>
            <person name="Couturier J."/>
            <person name="Covert S."/>
            <person name="Cronk Q."/>
            <person name="Cunningham R."/>
            <person name="Davis J."/>
            <person name="Degroeve S."/>
            <person name="Dejardin A."/>
            <person name="Depamphilis C."/>
            <person name="Detter J."/>
            <person name="Dirks B."/>
            <person name="Dubchak I."/>
            <person name="Duplessis S."/>
            <person name="Ehlting J."/>
            <person name="Ellis B."/>
            <person name="Gendler K."/>
            <person name="Goodstein D."/>
            <person name="Gribskov M."/>
            <person name="Grimwood J."/>
            <person name="Groover A."/>
            <person name="Gunter L."/>
            <person name="Hamberger B."/>
            <person name="Heinze B."/>
            <person name="Helariutta Y."/>
            <person name="Henrissat B."/>
            <person name="Holligan D."/>
            <person name="Holt R."/>
            <person name="Huang W."/>
            <person name="Islam-Faridi N."/>
            <person name="Jones S."/>
            <person name="Jones-Rhoades M."/>
            <person name="Jorgensen R."/>
            <person name="Joshi C."/>
            <person name="Kangasjarvi J."/>
            <person name="Karlsson J."/>
            <person name="Kelleher C."/>
            <person name="Kirkpatrick R."/>
            <person name="Kirst M."/>
            <person name="Kohler A."/>
            <person name="Kalluri U."/>
            <person name="Larimer F."/>
            <person name="Leebens-Mack J."/>
            <person name="Leple J.C."/>
            <person name="Locascio P."/>
            <person name="Lou Y."/>
            <person name="Lucas S."/>
            <person name="Martin F."/>
            <person name="Montanini B."/>
            <person name="Napoli C."/>
            <person name="Nelson D.R."/>
            <person name="Nelson C."/>
            <person name="Nieminen K."/>
            <person name="Nilsson O."/>
            <person name="Pereda V."/>
            <person name="Peter G."/>
            <person name="Philippe R."/>
            <person name="Pilate G."/>
            <person name="Poliakov A."/>
            <person name="Razumovskaya J."/>
            <person name="Richardson P."/>
            <person name="Rinaldi C."/>
            <person name="Ritland K."/>
            <person name="Rouze P."/>
            <person name="Ryaboy D."/>
            <person name="Schmutz J."/>
            <person name="Schrader J."/>
            <person name="Segerman B."/>
            <person name="Shin H."/>
            <person name="Siddiqui A."/>
            <person name="Sterky F."/>
            <person name="Terry A."/>
            <person name="Tsai C.J."/>
            <person name="Uberbacher E."/>
            <person name="Unneberg P."/>
            <person name="Vahala J."/>
            <person name="Wall K."/>
            <person name="Wessler S."/>
            <person name="Yang G."/>
            <person name="Yin T."/>
            <person name="Douglas C."/>
            <person name="Marra M."/>
            <person name="Sandberg G."/>
            <person name="Van de Peer Y."/>
            <person name="Rokhsar D."/>
        </authorList>
    </citation>
    <scope>NUCLEOTIDE SEQUENCE [LARGE SCALE GENOMIC DNA]</scope>
    <source>
        <strain evidence="2">cv. Nisqually</strain>
    </source>
</reference>
<proteinExistence type="predicted"/>
<protein>
    <submittedName>
        <fullName evidence="1">Uncharacterized protein</fullName>
    </submittedName>
</protein>
<dbReference type="EMBL" id="CM009294">
    <property type="protein sequence ID" value="PNT35725.1"/>
    <property type="molecule type" value="Genomic_DNA"/>
</dbReference>
<name>A0A2K2ADW5_POPTR</name>
<dbReference type="Proteomes" id="UP000006729">
    <property type="component" value="Chromosome 5"/>
</dbReference>
<evidence type="ECO:0000313" key="1">
    <source>
        <dbReference type="EMBL" id="PNT35725.1"/>
    </source>
</evidence>
<organism evidence="1 2">
    <name type="scientific">Populus trichocarpa</name>
    <name type="common">Western balsam poplar</name>
    <name type="synonym">Populus balsamifera subsp. trichocarpa</name>
    <dbReference type="NCBI Taxonomy" id="3694"/>
    <lineage>
        <taxon>Eukaryota</taxon>
        <taxon>Viridiplantae</taxon>
        <taxon>Streptophyta</taxon>
        <taxon>Embryophyta</taxon>
        <taxon>Tracheophyta</taxon>
        <taxon>Spermatophyta</taxon>
        <taxon>Magnoliopsida</taxon>
        <taxon>eudicotyledons</taxon>
        <taxon>Gunneridae</taxon>
        <taxon>Pentapetalae</taxon>
        <taxon>rosids</taxon>
        <taxon>fabids</taxon>
        <taxon>Malpighiales</taxon>
        <taxon>Salicaceae</taxon>
        <taxon>Saliceae</taxon>
        <taxon>Populus</taxon>
    </lineage>
</organism>
<keyword evidence="2" id="KW-1185">Reference proteome</keyword>
<accession>A0A2K2ADW5</accession>
<dbReference type="InParanoid" id="A0A2K2ADW5"/>